<keyword evidence="3" id="KW-0227">DNA damage</keyword>
<evidence type="ECO:0000256" key="2">
    <source>
        <dbReference type="ARBA" id="ARBA00008729"/>
    </source>
</evidence>
<sequence>MAVTSTATEQIKSCRSSVISLKKSIIPHGVAKREMSKEVIEERLRVEQIRKLRKQHSALESALKILGKFEKEREVLRLIEKWRSICQAGMSYLLNSTLLKISKMGGYEELVRKEAEAEKRKLEYHFSDQIQNQIDDIMDSDEFKLMTEYDQEELRQQMDQKREENDRFQRKELEKLDAKLKENSNSELTMQGLAVRLKVNHDMIFDA</sequence>
<dbReference type="OrthoDB" id="27934at2759"/>
<comment type="similarity">
    <text evidence="2">Belongs to the SFR1/MEI5 family.</text>
</comment>
<dbReference type="Gene3D" id="6.10.140.1020">
    <property type="match status" value="1"/>
</dbReference>
<proteinExistence type="inferred from homology"/>
<dbReference type="Proteomes" id="UP000189911">
    <property type="component" value="Chromosome H"/>
</dbReference>
<keyword evidence="5" id="KW-0539">Nucleus</keyword>
<accession>A0A1G4KML1</accession>
<gene>
    <name evidence="6" type="ORF">LANO_0H14312G</name>
</gene>
<dbReference type="AlphaFoldDB" id="A0A1G4KML1"/>
<dbReference type="GO" id="GO:0006281">
    <property type="term" value="P:DNA repair"/>
    <property type="evidence" value="ECO:0007669"/>
    <property type="project" value="UniProtKB-KW"/>
</dbReference>
<name>A0A1G4KML1_9SACH</name>
<evidence type="ECO:0000256" key="1">
    <source>
        <dbReference type="ARBA" id="ARBA00004123"/>
    </source>
</evidence>
<protein>
    <submittedName>
        <fullName evidence="6">LANO_0H14312g1_1</fullName>
    </submittedName>
</protein>
<dbReference type="InterPro" id="IPR018468">
    <property type="entry name" value="SFR1/Mei5"/>
</dbReference>
<evidence type="ECO:0000313" key="7">
    <source>
        <dbReference type="Proteomes" id="UP000189911"/>
    </source>
</evidence>
<keyword evidence="7" id="KW-1185">Reference proteome</keyword>
<keyword evidence="4" id="KW-0234">DNA repair</keyword>
<evidence type="ECO:0000256" key="5">
    <source>
        <dbReference type="ARBA" id="ARBA00023242"/>
    </source>
</evidence>
<reference evidence="7" key="1">
    <citation type="submission" date="2016-03" db="EMBL/GenBank/DDBJ databases">
        <authorList>
            <person name="Devillers Hugo."/>
        </authorList>
    </citation>
    <scope>NUCLEOTIDE SEQUENCE [LARGE SCALE GENOMIC DNA]</scope>
</reference>
<evidence type="ECO:0000256" key="4">
    <source>
        <dbReference type="ARBA" id="ARBA00023204"/>
    </source>
</evidence>
<comment type="subcellular location">
    <subcellularLocation>
        <location evidence="1">Nucleus</location>
    </subcellularLocation>
</comment>
<evidence type="ECO:0000256" key="3">
    <source>
        <dbReference type="ARBA" id="ARBA00022763"/>
    </source>
</evidence>
<dbReference type="Pfam" id="PF10376">
    <property type="entry name" value="Mei5"/>
    <property type="match status" value="1"/>
</dbReference>
<dbReference type="EMBL" id="LT598447">
    <property type="protein sequence ID" value="SCV05748.1"/>
    <property type="molecule type" value="Genomic_DNA"/>
</dbReference>
<organism evidence="6 7">
    <name type="scientific">Lachancea nothofagi CBS 11611</name>
    <dbReference type="NCBI Taxonomy" id="1266666"/>
    <lineage>
        <taxon>Eukaryota</taxon>
        <taxon>Fungi</taxon>
        <taxon>Dikarya</taxon>
        <taxon>Ascomycota</taxon>
        <taxon>Saccharomycotina</taxon>
        <taxon>Saccharomycetes</taxon>
        <taxon>Saccharomycetales</taxon>
        <taxon>Saccharomycetaceae</taxon>
        <taxon>Lachancea</taxon>
    </lineage>
</organism>
<evidence type="ECO:0000313" key="6">
    <source>
        <dbReference type="EMBL" id="SCV05748.1"/>
    </source>
</evidence>
<dbReference type="GO" id="GO:0005634">
    <property type="term" value="C:nucleus"/>
    <property type="evidence" value="ECO:0007669"/>
    <property type="project" value="UniProtKB-SubCell"/>
</dbReference>